<accession>A0ABW7FGP5</accession>
<protein>
    <submittedName>
        <fullName evidence="8">Tyrosine-type recombinase/integrase</fullName>
    </submittedName>
</protein>
<keyword evidence="4" id="KW-0233">DNA recombination</keyword>
<organism evidence="8 9">
    <name type="scientific">Pelomonas margarita</name>
    <dbReference type="NCBI Taxonomy" id="3299031"/>
    <lineage>
        <taxon>Bacteria</taxon>
        <taxon>Pseudomonadati</taxon>
        <taxon>Pseudomonadota</taxon>
        <taxon>Betaproteobacteria</taxon>
        <taxon>Burkholderiales</taxon>
        <taxon>Sphaerotilaceae</taxon>
        <taxon>Roseateles</taxon>
    </lineage>
</organism>
<comment type="similarity">
    <text evidence="1">Belongs to the 'phage' integrase family.</text>
</comment>
<dbReference type="PANTHER" id="PTHR30349">
    <property type="entry name" value="PHAGE INTEGRASE-RELATED"/>
    <property type="match status" value="1"/>
</dbReference>
<reference evidence="8 9" key="1">
    <citation type="submission" date="2024-08" db="EMBL/GenBank/DDBJ databases">
        <authorList>
            <person name="Lu H."/>
        </authorList>
    </citation>
    <scope>NUCLEOTIDE SEQUENCE [LARGE SCALE GENOMIC DNA]</scope>
    <source>
        <strain evidence="8 9">LKC17W</strain>
    </source>
</reference>
<dbReference type="PROSITE" id="PS51900">
    <property type="entry name" value="CB"/>
    <property type="match status" value="1"/>
</dbReference>
<dbReference type="Proteomes" id="UP001606301">
    <property type="component" value="Unassembled WGS sequence"/>
</dbReference>
<keyword evidence="9" id="KW-1185">Reference proteome</keyword>
<feature type="domain" description="Tyr recombinase" evidence="6">
    <location>
        <begin position="96"/>
        <end position="290"/>
    </location>
</feature>
<dbReference type="SUPFAM" id="SSF56349">
    <property type="entry name" value="DNA breaking-rejoining enzymes"/>
    <property type="match status" value="1"/>
</dbReference>
<keyword evidence="2" id="KW-0229">DNA integration</keyword>
<comment type="caution">
    <text evidence="8">The sequence shown here is derived from an EMBL/GenBank/DDBJ whole genome shotgun (WGS) entry which is preliminary data.</text>
</comment>
<gene>
    <name evidence="8" type="ORF">ACG0Z3_07410</name>
</gene>
<dbReference type="PROSITE" id="PS51898">
    <property type="entry name" value="TYR_RECOMBINASE"/>
    <property type="match status" value="1"/>
</dbReference>
<dbReference type="InterPro" id="IPR044068">
    <property type="entry name" value="CB"/>
</dbReference>
<keyword evidence="3 5" id="KW-0238">DNA-binding</keyword>
<evidence type="ECO:0000313" key="9">
    <source>
        <dbReference type="Proteomes" id="UP001606301"/>
    </source>
</evidence>
<dbReference type="Gene3D" id="1.10.150.130">
    <property type="match status" value="1"/>
</dbReference>
<evidence type="ECO:0000256" key="1">
    <source>
        <dbReference type="ARBA" id="ARBA00008857"/>
    </source>
</evidence>
<dbReference type="InterPro" id="IPR011010">
    <property type="entry name" value="DNA_brk_join_enz"/>
</dbReference>
<evidence type="ECO:0000259" key="6">
    <source>
        <dbReference type="PROSITE" id="PS51898"/>
    </source>
</evidence>
<dbReference type="EMBL" id="JBIGHW010000003">
    <property type="protein sequence ID" value="MFG6440507.1"/>
    <property type="molecule type" value="Genomic_DNA"/>
</dbReference>
<evidence type="ECO:0000259" key="7">
    <source>
        <dbReference type="PROSITE" id="PS51900"/>
    </source>
</evidence>
<dbReference type="InterPro" id="IPR013762">
    <property type="entry name" value="Integrase-like_cat_sf"/>
</dbReference>
<dbReference type="Gene3D" id="1.10.443.10">
    <property type="entry name" value="Intergrase catalytic core"/>
    <property type="match status" value="1"/>
</dbReference>
<dbReference type="Pfam" id="PF00589">
    <property type="entry name" value="Phage_integrase"/>
    <property type="match status" value="1"/>
</dbReference>
<feature type="domain" description="Core-binding (CB)" evidence="7">
    <location>
        <begin position="1"/>
        <end position="76"/>
    </location>
</feature>
<evidence type="ECO:0000256" key="4">
    <source>
        <dbReference type="ARBA" id="ARBA00023172"/>
    </source>
</evidence>
<dbReference type="InterPro" id="IPR050090">
    <property type="entry name" value="Tyrosine_recombinase_XerCD"/>
</dbReference>
<evidence type="ECO:0000256" key="5">
    <source>
        <dbReference type="PROSITE-ProRule" id="PRU01248"/>
    </source>
</evidence>
<evidence type="ECO:0000256" key="2">
    <source>
        <dbReference type="ARBA" id="ARBA00022908"/>
    </source>
</evidence>
<dbReference type="InterPro" id="IPR002104">
    <property type="entry name" value="Integrase_catalytic"/>
</dbReference>
<evidence type="ECO:0000313" key="8">
    <source>
        <dbReference type="EMBL" id="MFG6440507.1"/>
    </source>
</evidence>
<sequence length="292" mass="32651">MSAWLTTFRKIVTERGYKAQTLRNRAGAQKHIESLLGGFLLRAVKPFQITTALKTLSPHTAGRVLFELRDLYQEAINNAEADANPASHVKPPASPGLRKRLTLEVWQSMLKRAAVGPQRWVYAMLLLGLATGQRRADLAKMKFSDVVDGSLRIEQQKKARKKIGARVAIPLSLRLEAIGMTLGDVIEVCKDIGKPGEYLLRQANGRRIEMSSLTSRFHECILAVCGADTYRKYEWPSLHEVRSLSARTYIAEGMSPATVQKLLGHKHAEMTQLYLDDRGLTDAEWTKVEAAE</sequence>
<dbReference type="InterPro" id="IPR010998">
    <property type="entry name" value="Integrase_recombinase_N"/>
</dbReference>
<evidence type="ECO:0000256" key="3">
    <source>
        <dbReference type="ARBA" id="ARBA00023125"/>
    </source>
</evidence>
<dbReference type="PANTHER" id="PTHR30349:SF64">
    <property type="entry name" value="PROPHAGE INTEGRASE INTD-RELATED"/>
    <property type="match status" value="1"/>
</dbReference>
<dbReference type="RefSeq" id="WP_394396640.1">
    <property type="nucleotide sequence ID" value="NZ_JBIGHW010000003.1"/>
</dbReference>
<name>A0ABW7FGP5_9BURK</name>
<proteinExistence type="inferred from homology"/>